<accession>A0A6I8Q910</accession>
<dbReference type="Pfam" id="PF00002">
    <property type="entry name" value="7tm_2"/>
    <property type="match status" value="1"/>
</dbReference>
<proteinExistence type="predicted"/>
<dbReference type="Pfam" id="PF13385">
    <property type="entry name" value="Laminin_G_3"/>
    <property type="match status" value="1"/>
</dbReference>
<dbReference type="InterPro" id="IPR013320">
    <property type="entry name" value="ConA-like_dom_sf"/>
</dbReference>
<dbReference type="CDD" id="cd15256">
    <property type="entry name" value="7tmB2_GPR133"/>
    <property type="match status" value="1"/>
</dbReference>
<dbReference type="SMART" id="SM00303">
    <property type="entry name" value="GPS"/>
    <property type="match status" value="1"/>
</dbReference>
<evidence type="ECO:0000313" key="10">
    <source>
        <dbReference type="Ensembl" id="ENSXETP00000068984"/>
    </source>
</evidence>
<dbReference type="GO" id="GO:0007166">
    <property type="term" value="P:cell surface receptor signaling pathway"/>
    <property type="evidence" value="ECO:0007669"/>
    <property type="project" value="InterPro"/>
</dbReference>
<evidence type="ECO:0000256" key="5">
    <source>
        <dbReference type="ARBA" id="ARBA00023136"/>
    </source>
</evidence>
<feature type="transmembrane region" description="Helical" evidence="7">
    <location>
        <begin position="821"/>
        <end position="847"/>
    </location>
</feature>
<dbReference type="KEGG" id="xtr:100494370"/>
<sequence length="983" mass="109261">MTPGEQTFWSKFSNIALKKTFPCANIGDIQLKELTTRWASDICNRGYVTDYTEVLLCIVSMEWSLQLWMVILCLSLCGSQAPKNYSWFQDQPGFKVLTSASHYWPLEVVNGILQVHHNSEDIRGPHNESDITVAIHNVTVLHSHNSSSVHINDSAYSNSSATVDIVEGTVNQGIYLNEHLNEPNGFSLLYFGSYKNSCISNPSICGPSGVTFSFFWKIEDQKENNQDHQQNKKQAHASGKKVTSSGFEVFSNEKEGYVVVYNHNKSLIWKAKINPPGLHWTHVLFTWTSLDGLKIYVNGTFSASDSYGQEFHSYGDAKGSLVVGTSTDSSKHYINCAFDEFVIWERALNPSDIHFYFLAATGKEAFITSTTSNIPGTSLPTVSTDVYYSILFNLNQEGRRFHHSKPALDLLQNVTQALPKKSLSKDTAGNLTQAFLKTVGEVMTATSTDVSPSQDYAGGLIEMVDKVTGQTAVNLQENLTDIVTLEGKSSVADYSMVKVPQALSLSHYRFPSQGQSYISVPGEAFQNKSRTTIVGLLYHTMHYLYKWIKPSDTRISGAEKYEDHLIAASYIISLKVEPPPNLSANLSGSPLITIQLTHILTPKLYAEAVNDSNKVYMYCAFLNFSSGSGIWSNEGCVRVEGNWNYSVCRCNHLTNFAILMQVVPFKVPESHKVALSSITYIGCSLSIFCLAITLVTFAILSSVSTIRNQRYHIHANLSFAILVAQILLLISFRFVSGTLPCKIIAILLHFFFLSAFAWMLVEGLHLYSMVIKVFGSEESKHFYYYGIGWGSSLVICIVSVTSALDSYGERANCWLSLEKGAIWAFVAPALFVIVVNIGILIAVTRIISRISADNYKVHRDANAFKLTAKAVAVLLPILGSSWVFGVLAVNEQAIVFQYMFAIFNSLQGFFIFLFHCLLNSEVRAAFKHKTKVWSLTSSSIRNINVKPFNSDIMNGNRANTSPTKMNTWDKSSNSANRIDLSAV</sequence>
<dbReference type="OrthoDB" id="347083at2759"/>
<dbReference type="Bgee" id="ENSXETG00000037066">
    <property type="expression patterns" value="Expressed in testis and 6 other cell types or tissues"/>
</dbReference>
<evidence type="ECO:0000256" key="6">
    <source>
        <dbReference type="ARBA" id="ARBA00023157"/>
    </source>
</evidence>
<dbReference type="PANTHER" id="PTHR12011">
    <property type="entry name" value="ADHESION G-PROTEIN COUPLED RECEPTOR"/>
    <property type="match status" value="1"/>
</dbReference>
<evidence type="ECO:0000256" key="4">
    <source>
        <dbReference type="ARBA" id="ARBA00022989"/>
    </source>
</evidence>
<dbReference type="PROSITE" id="PS50221">
    <property type="entry name" value="GAIN_B"/>
    <property type="match status" value="1"/>
</dbReference>
<keyword evidence="2 7" id="KW-0812">Transmembrane</keyword>
<feature type="transmembrane region" description="Helical" evidence="7">
    <location>
        <begin position="782"/>
        <end position="801"/>
    </location>
</feature>
<feature type="transmembrane region" description="Helical" evidence="7">
    <location>
        <begin position="895"/>
        <end position="918"/>
    </location>
</feature>
<evidence type="ECO:0000256" key="1">
    <source>
        <dbReference type="ARBA" id="ARBA00004141"/>
    </source>
</evidence>
<evidence type="ECO:0000256" key="3">
    <source>
        <dbReference type="ARBA" id="ARBA00022729"/>
    </source>
</evidence>
<keyword evidence="3" id="KW-0732">Signal</keyword>
<feature type="transmembrane region" description="Helical" evidence="7">
    <location>
        <begin position="715"/>
        <end position="736"/>
    </location>
</feature>
<evidence type="ECO:0000313" key="13">
    <source>
        <dbReference type="Xenbase" id="XB-GENE-980829"/>
    </source>
</evidence>
<dbReference type="Gene3D" id="2.60.120.200">
    <property type="match status" value="1"/>
</dbReference>
<evidence type="ECO:0000256" key="7">
    <source>
        <dbReference type="SAM" id="Phobius"/>
    </source>
</evidence>
<reference evidence="10" key="2">
    <citation type="submission" date="2020-05" db="UniProtKB">
        <authorList>
            <consortium name="Ensembl"/>
        </authorList>
    </citation>
    <scope>IDENTIFICATION</scope>
</reference>
<dbReference type="InterPro" id="IPR017983">
    <property type="entry name" value="GPCR_2_secretin-like_CS"/>
</dbReference>
<evidence type="ECO:0000256" key="2">
    <source>
        <dbReference type="ARBA" id="ARBA00022692"/>
    </source>
</evidence>
<evidence type="ECO:0000313" key="12">
    <source>
        <dbReference type="RefSeq" id="XP_002931944.3"/>
    </source>
</evidence>
<dbReference type="Gene3D" id="2.60.220.50">
    <property type="match status" value="1"/>
</dbReference>
<dbReference type="GeneID" id="100494370"/>
<keyword evidence="12" id="KW-0675">Receptor</keyword>
<dbReference type="Gene3D" id="1.20.1070.10">
    <property type="entry name" value="Rhodopsin 7-helix transmembrane proteins"/>
    <property type="match status" value="1"/>
</dbReference>
<feature type="transmembrane region" description="Helical" evidence="7">
    <location>
        <begin position="742"/>
        <end position="761"/>
    </location>
</feature>
<dbReference type="OMA" id="PREAFQY"/>
<dbReference type="PROSITE" id="PS00650">
    <property type="entry name" value="G_PROTEIN_RECEP_F2_2"/>
    <property type="match status" value="1"/>
</dbReference>
<dbReference type="InterPro" id="IPR000203">
    <property type="entry name" value="GPS"/>
</dbReference>
<protein>
    <submittedName>
        <fullName evidence="10">Adhesion G protein-coupled receptor D1</fullName>
    </submittedName>
    <submittedName>
        <fullName evidence="12">Adhesion G-protein coupled receptor D1 isoform X1</fullName>
    </submittedName>
</protein>
<keyword evidence="11" id="KW-1185">Reference proteome</keyword>
<dbReference type="Ensembl" id="ENSXETT00000083618">
    <property type="protein sequence ID" value="ENSXETP00000068984"/>
    <property type="gene ID" value="ENSXETG00000037066"/>
</dbReference>
<dbReference type="PROSITE" id="PS50261">
    <property type="entry name" value="G_PROTEIN_RECEP_F2_4"/>
    <property type="match status" value="1"/>
</dbReference>
<keyword evidence="4 7" id="KW-1133">Transmembrane helix</keyword>
<dbReference type="AGR" id="Xenbase:XB-GENE-980829"/>
<evidence type="ECO:0000259" key="9">
    <source>
        <dbReference type="PROSITE" id="PS50261"/>
    </source>
</evidence>
<reference evidence="12" key="3">
    <citation type="submission" date="2025-04" db="UniProtKB">
        <authorList>
            <consortium name="RefSeq"/>
        </authorList>
    </citation>
    <scope>IDENTIFICATION</scope>
    <source>
        <strain evidence="12">Nigerian</strain>
        <tissue evidence="12">Liver and blood</tissue>
    </source>
</reference>
<dbReference type="FunFam" id="1.20.1070.10:FF:000073">
    <property type="entry name" value="Adhesion G-protein coupled receptor D1"/>
    <property type="match status" value="1"/>
</dbReference>
<evidence type="ECO:0000259" key="8">
    <source>
        <dbReference type="PROSITE" id="PS50221"/>
    </source>
</evidence>
<dbReference type="SUPFAM" id="SSF49899">
    <property type="entry name" value="Concanavalin A-like lectins/glucanases"/>
    <property type="match status" value="1"/>
</dbReference>
<dbReference type="CTD" id="283383"/>
<dbReference type="InterPro" id="IPR057244">
    <property type="entry name" value="GAIN_B"/>
</dbReference>
<feature type="domain" description="GAIN-B" evidence="8">
    <location>
        <begin position="493"/>
        <end position="666"/>
    </location>
</feature>
<evidence type="ECO:0000313" key="11">
    <source>
        <dbReference type="Proteomes" id="UP000008143"/>
    </source>
</evidence>
<dbReference type="GeneTree" id="ENSGT00940000159783"/>
<dbReference type="InterPro" id="IPR000832">
    <property type="entry name" value="GPCR_2_secretin-like"/>
</dbReference>
<dbReference type="PRINTS" id="PR00249">
    <property type="entry name" value="GPCRSECRETIN"/>
</dbReference>
<dbReference type="GO" id="GO:0004930">
    <property type="term" value="F:G protein-coupled receptor activity"/>
    <property type="evidence" value="ECO:0000318"/>
    <property type="project" value="GO_Central"/>
</dbReference>
<dbReference type="SUPFAM" id="SSF81321">
    <property type="entry name" value="Family A G protein-coupled receptor-like"/>
    <property type="match status" value="1"/>
</dbReference>
<feature type="domain" description="G-protein coupled receptors family 2 profile 2" evidence="9">
    <location>
        <begin position="675"/>
        <end position="919"/>
    </location>
</feature>
<feature type="transmembrane region" description="Helical" evidence="7">
    <location>
        <begin position="868"/>
        <end position="889"/>
    </location>
</feature>
<feature type="transmembrane region" description="Helical" evidence="7">
    <location>
        <begin position="678"/>
        <end position="703"/>
    </location>
</feature>
<gene>
    <name evidence="10 12 13" type="primary">adgrd1</name>
</gene>
<dbReference type="GO" id="GO:0007189">
    <property type="term" value="P:adenylate cyclase-activating G protein-coupled receptor signaling pathway"/>
    <property type="evidence" value="ECO:0000318"/>
    <property type="project" value="GO_Central"/>
</dbReference>
<comment type="subcellular location">
    <subcellularLocation>
        <location evidence="1">Membrane</location>
        <topology evidence="1">Multi-pass membrane protein</topology>
    </subcellularLocation>
</comment>
<reference evidence="10" key="1">
    <citation type="journal article" date="2010" name="Science">
        <title>The genome of the Western clawed frog Xenopus tropicalis.</title>
        <authorList>
            <person name="Hellsten U."/>
            <person name="Harland R.M."/>
            <person name="Gilchrist M.J."/>
            <person name="Hendrix D."/>
            <person name="Jurka J."/>
            <person name="Kapitonov V."/>
            <person name="Ovcharenko I."/>
            <person name="Putnam N.H."/>
            <person name="Shu S."/>
            <person name="Taher L."/>
            <person name="Blitz I.L."/>
            <person name="Blumberg B."/>
            <person name="Dichmann D.S."/>
            <person name="Dubchak I."/>
            <person name="Amaya E."/>
            <person name="Detter J.C."/>
            <person name="Fletcher R."/>
            <person name="Gerhard D.S."/>
            <person name="Goodstein D."/>
            <person name="Graves T."/>
            <person name="Grigoriev I.V."/>
            <person name="Grimwood J."/>
            <person name="Kawashima T."/>
            <person name="Lindquist E."/>
            <person name="Lucas S.M."/>
            <person name="Mead P.E."/>
            <person name="Mitros T."/>
            <person name="Ogino H."/>
            <person name="Ohta Y."/>
            <person name="Poliakov A.V."/>
            <person name="Pollet N."/>
            <person name="Robert J."/>
            <person name="Salamov A."/>
            <person name="Sater A.K."/>
            <person name="Schmutz J."/>
            <person name="Terry A."/>
            <person name="Vize P.D."/>
            <person name="Warren W.C."/>
            <person name="Wells D."/>
            <person name="Wills A."/>
            <person name="Wilson R.K."/>
            <person name="Zimmerman L.B."/>
            <person name="Zorn A.M."/>
            <person name="Grainger R."/>
            <person name="Grammer T."/>
            <person name="Khokha M.K."/>
            <person name="Richardson P.M."/>
            <person name="Rokhsar D.S."/>
        </authorList>
    </citation>
    <scope>NUCLEOTIDE SEQUENCE [LARGE SCALE GENOMIC DNA]</scope>
    <source>
        <strain evidence="10">Nigerian</strain>
    </source>
</reference>
<dbReference type="Xenbase" id="XB-GENE-980829">
    <property type="gene designation" value="adgrd1"/>
</dbReference>
<dbReference type="RefSeq" id="XP_002931944.3">
    <property type="nucleotide sequence ID" value="XM_002931898.5"/>
</dbReference>
<dbReference type="GO" id="GO:0005886">
    <property type="term" value="C:plasma membrane"/>
    <property type="evidence" value="ECO:0000318"/>
    <property type="project" value="GO_Central"/>
</dbReference>
<dbReference type="AlphaFoldDB" id="A0A6I8Q910"/>
<keyword evidence="6" id="KW-1015">Disulfide bond</keyword>
<dbReference type="Pfam" id="PF01825">
    <property type="entry name" value="GPS"/>
    <property type="match status" value="1"/>
</dbReference>
<organism evidence="10">
    <name type="scientific">Xenopus tropicalis</name>
    <name type="common">Western clawed frog</name>
    <name type="synonym">Silurana tropicalis</name>
    <dbReference type="NCBI Taxonomy" id="8364"/>
    <lineage>
        <taxon>Eukaryota</taxon>
        <taxon>Metazoa</taxon>
        <taxon>Chordata</taxon>
        <taxon>Craniata</taxon>
        <taxon>Vertebrata</taxon>
        <taxon>Euteleostomi</taxon>
        <taxon>Amphibia</taxon>
        <taxon>Batrachia</taxon>
        <taxon>Anura</taxon>
        <taxon>Pipoidea</taxon>
        <taxon>Pipidae</taxon>
        <taxon>Xenopodinae</taxon>
        <taxon>Xenopus</taxon>
        <taxon>Silurana</taxon>
    </lineage>
</organism>
<keyword evidence="5 7" id="KW-0472">Membrane</keyword>
<dbReference type="InterPro" id="IPR046338">
    <property type="entry name" value="GAIN_dom_sf"/>
</dbReference>
<dbReference type="PANTHER" id="PTHR12011:SF216">
    <property type="entry name" value="ADHESION G-PROTEIN COUPLED RECEPTOR D1"/>
    <property type="match status" value="1"/>
</dbReference>
<dbReference type="InterPro" id="IPR017981">
    <property type="entry name" value="GPCR_2-like_7TM"/>
</dbReference>
<dbReference type="Proteomes" id="UP000008143">
    <property type="component" value="Chromosome 1"/>
</dbReference>
<name>A0A6I8Q910_XENTR</name>